<feature type="compositionally biased region" description="Low complexity" evidence="1">
    <location>
        <begin position="57"/>
        <end position="66"/>
    </location>
</feature>
<dbReference type="InParanoid" id="A0A7R5KRU8"/>
<feature type="compositionally biased region" description="Pro residues" evidence="1">
    <location>
        <begin position="111"/>
        <end position="123"/>
    </location>
</feature>
<keyword evidence="2" id="KW-1185">Reference proteome</keyword>
<feature type="compositionally biased region" description="Pro residues" evidence="1">
    <location>
        <begin position="170"/>
        <end position="181"/>
    </location>
</feature>
<dbReference type="GeneID" id="113984447"/>
<dbReference type="AlphaFoldDB" id="A0A7R5KRU8"/>
<reference evidence="3" key="1">
    <citation type="submission" date="2025-08" db="UniProtKB">
        <authorList>
            <consortium name="RefSeq"/>
        </authorList>
    </citation>
    <scope>IDENTIFICATION</scope>
    <source>
        <tissue evidence="3">Muscle</tissue>
    </source>
</reference>
<feature type="region of interest" description="Disordered" evidence="1">
    <location>
        <begin position="153"/>
        <end position="208"/>
    </location>
</feature>
<evidence type="ECO:0000256" key="1">
    <source>
        <dbReference type="SAM" id="MobiDB-lite"/>
    </source>
</evidence>
<proteinExistence type="predicted"/>
<sequence length="287" mass="29352">MGPPPRPRLRPGPAGKVQPPDRPPQIRGGTHTCDPLRSPRPGARSARLSRRQRDDALPLPCLALPFPAAPPLLPTSTSTAPIHAPSPPGSPLSGSAAAVPRSRPLSTPRSGSPPAPLGPAPCPGPLPASPAALGALWSPAKLAARPRAIAGLRCTPAGRDPSGSPAGLLPGPPGLAPPGPPRGGRVLGRPPAWNPGERPGTAPTQPLARGCRGVLPHRVGGAEQFSVPQGTRMGGVGFLVVRMSSLEICTTPEVLSLSASYLTSLEKNLLHCRSRSFSGFGEQKALF</sequence>
<dbReference type="RefSeq" id="XP_039239737.1">
    <property type="nucleotide sequence ID" value="XM_039383803.1"/>
</dbReference>
<evidence type="ECO:0000313" key="2">
    <source>
        <dbReference type="Proteomes" id="UP000504627"/>
    </source>
</evidence>
<feature type="region of interest" description="Disordered" evidence="1">
    <location>
        <begin position="1"/>
        <end position="123"/>
    </location>
</feature>
<dbReference type="Proteomes" id="UP000504627">
    <property type="component" value="Unplaced"/>
</dbReference>
<accession>A0A7R5KRU8</accession>
<name>A0A7R5KRU8_9PASS</name>
<evidence type="ECO:0000313" key="3">
    <source>
        <dbReference type="RefSeq" id="XP_039239737.1"/>
    </source>
</evidence>
<organism evidence="2 3">
    <name type="scientific">Pipra filicauda</name>
    <name type="common">Wire-tailed manakin</name>
    <dbReference type="NCBI Taxonomy" id="649802"/>
    <lineage>
        <taxon>Eukaryota</taxon>
        <taxon>Metazoa</taxon>
        <taxon>Chordata</taxon>
        <taxon>Craniata</taxon>
        <taxon>Vertebrata</taxon>
        <taxon>Euteleostomi</taxon>
        <taxon>Archelosauria</taxon>
        <taxon>Archosauria</taxon>
        <taxon>Dinosauria</taxon>
        <taxon>Saurischia</taxon>
        <taxon>Theropoda</taxon>
        <taxon>Coelurosauria</taxon>
        <taxon>Aves</taxon>
        <taxon>Neognathae</taxon>
        <taxon>Neoaves</taxon>
        <taxon>Telluraves</taxon>
        <taxon>Australaves</taxon>
        <taxon>Passeriformes</taxon>
        <taxon>Pipridae</taxon>
        <taxon>Pipra</taxon>
    </lineage>
</organism>
<gene>
    <name evidence="3" type="primary">LOC113984447</name>
</gene>
<protein>
    <submittedName>
        <fullName evidence="3">Basic proline-rich protein-like isoform X1</fullName>
    </submittedName>
</protein>